<dbReference type="SUPFAM" id="SSF52374">
    <property type="entry name" value="Nucleotidylyl transferase"/>
    <property type="match status" value="1"/>
</dbReference>
<keyword evidence="2 10" id="KW-0436">Ligase</keyword>
<evidence type="ECO:0000259" key="11">
    <source>
        <dbReference type="Pfam" id="PF00133"/>
    </source>
</evidence>
<dbReference type="CDD" id="cd00817">
    <property type="entry name" value="ValRS_core"/>
    <property type="match status" value="1"/>
</dbReference>
<dbReference type="PANTHER" id="PTHR11946:SF93">
    <property type="entry name" value="VALINE--TRNA LIGASE, CHLOROPLASTIC_MITOCHONDRIAL 2"/>
    <property type="match status" value="1"/>
</dbReference>
<sequence length="940" mass="105925">MTTTSLPRTREEMPKVYEPRQWEEKLYEWWESMGFFRPEQQIESGLADPDAPPFVVSMPPPNVTGALHLGHAITSAVEDMLIRYNRMAGRPTLWVPGTDHAGIATQNVVERKLAESGATRHDLGRERFLQEVWAWKDEYHGQISGQQRRMGISCDWTRERFTLDDGLSDAVLEAFIRLYEDDLIYRGNYLVNWCPRCESAISDLEVEHEPVDGRLYTFRYPLRSASAADSPTSHVEVSTTRPETILGDTAVAVHPDDERYAHLIGKTALVPILEREIPVIADDHVDPKFGTGALKVTPGHDPNDYLIGQRHNLPHVNITNEDGTLNAAAGPYEGLDRFEAREKLWQDMDAVGLVVDDKPHVHEVGHCQRCHTIVEPLLSTQWFVKAKPLAEAAVSAVKDGRIKIVPERFERNYYHWMENIRDWCISRQLWWGHRIPIWYGPDGHQFAARNESEALEQAIERYGETVKLEQDEDVLDTWFSSALWPFSTLGWPQIEENEASSGADGSGSSPLMPHSSDLSRFYPTTVLETGYDILFFWVARMIMMGLYFTGKVPFHYVYLHGLVRAEDGRKMSKSLGNALDPLDLIGTYGNDALRFTLLTGSTPGNDMKLSVTRIEANRNFANKIWNAARFVLMNLEVDDVALSKGNGIHSTTYALPARDALTLADRWILSRLNAVQTHVTQLIENWQLGEAGRQLYEFLWSEYCDWYIEAAKPRLYGGDAAQVAATRQVLAYTLEQSLRLLHPFMPYVTEAIWSHLPGVPDQAESLMTQRWSTPAENRDASAEDDFGSIQEIVRAIRNARAEYNVEPGRRIAAGFAGSGHSLAQDNLELFTTLARLDESQVTVEASANGADSGPAVQLSAGGITTYLPLAGMVDLEAERKRLQKELDNVDNQINRTTGLLNNENFVGKAPEQVVQRERDKLEDLNAQRVQVASSLEQLVT</sequence>
<evidence type="ECO:0000256" key="8">
    <source>
        <dbReference type="ARBA" id="ARBA00047552"/>
    </source>
</evidence>
<comment type="subcellular location">
    <subcellularLocation>
        <location evidence="10">Cytoplasm</location>
    </subcellularLocation>
</comment>
<dbReference type="CDD" id="cd07962">
    <property type="entry name" value="Anticodon_Ia_Val"/>
    <property type="match status" value="1"/>
</dbReference>
<dbReference type="GO" id="GO:0005524">
    <property type="term" value="F:ATP binding"/>
    <property type="evidence" value="ECO:0007669"/>
    <property type="project" value="UniProtKB-UniRule"/>
</dbReference>
<dbReference type="GO" id="GO:0004832">
    <property type="term" value="F:valine-tRNA ligase activity"/>
    <property type="evidence" value="ECO:0007669"/>
    <property type="project" value="UniProtKB-UniRule"/>
</dbReference>
<keyword evidence="4 10" id="KW-0067">ATP-binding</keyword>
<dbReference type="GO" id="GO:0002161">
    <property type="term" value="F:aminoacyl-tRNA deacylase activity"/>
    <property type="evidence" value="ECO:0007669"/>
    <property type="project" value="InterPro"/>
</dbReference>
<evidence type="ECO:0000256" key="5">
    <source>
        <dbReference type="ARBA" id="ARBA00022917"/>
    </source>
</evidence>
<evidence type="ECO:0000259" key="12">
    <source>
        <dbReference type="Pfam" id="PF08264"/>
    </source>
</evidence>
<proteinExistence type="inferred from homology"/>
<evidence type="ECO:0000256" key="7">
    <source>
        <dbReference type="ARBA" id="ARBA00023146"/>
    </source>
</evidence>
<dbReference type="InterPro" id="IPR002300">
    <property type="entry name" value="aa-tRNA-synth_Ia"/>
</dbReference>
<dbReference type="FunFam" id="1.10.287.380:FF:000001">
    <property type="entry name" value="Valine--tRNA ligase"/>
    <property type="match status" value="1"/>
</dbReference>
<feature type="domain" description="Valyl-tRNA synthetase tRNA-binding arm" evidence="13">
    <location>
        <begin position="874"/>
        <end position="938"/>
    </location>
</feature>
<dbReference type="InterPro" id="IPR013155">
    <property type="entry name" value="M/V/L/I-tRNA-synth_anticd-bd"/>
</dbReference>
<keyword evidence="5 10" id="KW-0648">Protein biosynthesis</keyword>
<keyword evidence="1 10" id="KW-0963">Cytoplasm</keyword>
<comment type="catalytic activity">
    <reaction evidence="8 10">
        <text>tRNA(Val) + L-valine + ATP = L-valyl-tRNA(Val) + AMP + diphosphate</text>
        <dbReference type="Rhea" id="RHEA:10704"/>
        <dbReference type="Rhea" id="RHEA-COMP:9672"/>
        <dbReference type="Rhea" id="RHEA-COMP:9708"/>
        <dbReference type="ChEBI" id="CHEBI:30616"/>
        <dbReference type="ChEBI" id="CHEBI:33019"/>
        <dbReference type="ChEBI" id="CHEBI:57762"/>
        <dbReference type="ChEBI" id="CHEBI:78442"/>
        <dbReference type="ChEBI" id="CHEBI:78537"/>
        <dbReference type="ChEBI" id="CHEBI:456215"/>
        <dbReference type="EC" id="6.1.1.9"/>
    </reaction>
</comment>
<dbReference type="FunFam" id="3.40.50.620:FF:000020">
    <property type="entry name" value="Valine--tRNA ligase, mitochondrial"/>
    <property type="match status" value="1"/>
</dbReference>
<dbReference type="Pfam" id="PF08264">
    <property type="entry name" value="Anticodon_1"/>
    <property type="match status" value="1"/>
</dbReference>
<dbReference type="InterPro" id="IPR037118">
    <property type="entry name" value="Val-tRNA_synth_C_sf"/>
</dbReference>
<dbReference type="FunFam" id="3.90.740.10:FF:000010">
    <property type="entry name" value="Valine--tRNA ligase"/>
    <property type="match status" value="1"/>
</dbReference>
<dbReference type="PRINTS" id="PR00986">
    <property type="entry name" value="TRNASYNTHVAL"/>
</dbReference>
<keyword evidence="6 10" id="KW-0175">Coiled coil</keyword>
<dbReference type="NCBIfam" id="TIGR00422">
    <property type="entry name" value="valS"/>
    <property type="match status" value="1"/>
</dbReference>
<dbReference type="Gene3D" id="1.10.287.380">
    <property type="entry name" value="Valyl-tRNA synthetase, C-terminal domain"/>
    <property type="match status" value="1"/>
</dbReference>
<feature type="binding site" evidence="10">
    <location>
        <position position="573"/>
    </location>
    <ligand>
        <name>ATP</name>
        <dbReference type="ChEBI" id="CHEBI:30616"/>
    </ligand>
</feature>
<feature type="domain" description="Methionyl/Valyl/Leucyl/Isoleucyl-tRNA synthetase anticodon-binding" evidence="12">
    <location>
        <begin position="665"/>
        <end position="808"/>
    </location>
</feature>
<accession>A0A6B0YRA9</accession>
<comment type="domain">
    <text evidence="10">The C-terminal coiled-coil domain is crucial for aminoacylation activity.</text>
</comment>
<feature type="short sequence motif" description="'HIGH' region" evidence="10">
    <location>
        <begin position="61"/>
        <end position="71"/>
    </location>
</feature>
<dbReference type="EMBL" id="VXRG01000073">
    <property type="protein sequence ID" value="MXY93560.1"/>
    <property type="molecule type" value="Genomic_DNA"/>
</dbReference>
<dbReference type="InterPro" id="IPR001412">
    <property type="entry name" value="aa-tRNA-synth_I_CS"/>
</dbReference>
<dbReference type="InterPro" id="IPR009008">
    <property type="entry name" value="Val/Leu/Ile-tRNA-synth_edit"/>
</dbReference>
<evidence type="ECO:0000259" key="13">
    <source>
        <dbReference type="Pfam" id="PF10458"/>
    </source>
</evidence>
<dbReference type="SUPFAM" id="SSF50677">
    <property type="entry name" value="ValRS/IleRS/LeuRS editing domain"/>
    <property type="match status" value="1"/>
</dbReference>
<dbReference type="InterPro" id="IPR010978">
    <property type="entry name" value="tRNA-bd_arm"/>
</dbReference>
<dbReference type="FunFam" id="3.40.50.620:FF:000098">
    <property type="entry name" value="Valine--tRNA ligase"/>
    <property type="match status" value="1"/>
</dbReference>
<dbReference type="InterPro" id="IPR014729">
    <property type="entry name" value="Rossmann-like_a/b/a_fold"/>
</dbReference>
<dbReference type="SUPFAM" id="SSF47323">
    <property type="entry name" value="Anticodon-binding domain of a subclass of class I aminoacyl-tRNA synthetases"/>
    <property type="match status" value="1"/>
</dbReference>
<dbReference type="PANTHER" id="PTHR11946">
    <property type="entry name" value="VALYL-TRNA SYNTHETASES"/>
    <property type="match status" value="1"/>
</dbReference>
<evidence type="ECO:0000256" key="4">
    <source>
        <dbReference type="ARBA" id="ARBA00022840"/>
    </source>
</evidence>
<dbReference type="GO" id="GO:0005829">
    <property type="term" value="C:cytosol"/>
    <property type="evidence" value="ECO:0007669"/>
    <property type="project" value="TreeGrafter"/>
</dbReference>
<dbReference type="EC" id="6.1.1.9" evidence="10"/>
<comment type="subunit">
    <text evidence="10">Monomer.</text>
</comment>
<dbReference type="PROSITE" id="PS00178">
    <property type="entry name" value="AA_TRNA_LIGASE_I"/>
    <property type="match status" value="1"/>
</dbReference>
<name>A0A6B0YRA9_9CHLR</name>
<dbReference type="AlphaFoldDB" id="A0A6B0YRA9"/>
<dbReference type="Gene3D" id="3.40.50.620">
    <property type="entry name" value="HUPs"/>
    <property type="match status" value="2"/>
</dbReference>
<comment type="caution">
    <text evidence="14">The sequence shown here is derived from an EMBL/GenBank/DDBJ whole genome shotgun (WGS) entry which is preliminary data.</text>
</comment>
<organism evidence="14">
    <name type="scientific">Caldilineaceae bacterium SB0664_bin_27</name>
    <dbReference type="NCBI Taxonomy" id="2605260"/>
    <lineage>
        <taxon>Bacteria</taxon>
        <taxon>Bacillati</taxon>
        <taxon>Chloroflexota</taxon>
        <taxon>Caldilineae</taxon>
        <taxon>Caldilineales</taxon>
        <taxon>Caldilineaceae</taxon>
    </lineage>
</organism>
<dbReference type="GO" id="GO:0006438">
    <property type="term" value="P:valyl-tRNA aminoacylation"/>
    <property type="evidence" value="ECO:0007669"/>
    <property type="project" value="UniProtKB-UniRule"/>
</dbReference>
<evidence type="ECO:0000256" key="1">
    <source>
        <dbReference type="ARBA" id="ARBA00022490"/>
    </source>
</evidence>
<keyword evidence="7 10" id="KW-0030">Aminoacyl-tRNA synthetase</keyword>
<dbReference type="NCBIfam" id="NF004349">
    <property type="entry name" value="PRK05729.1"/>
    <property type="match status" value="1"/>
</dbReference>
<evidence type="ECO:0000256" key="6">
    <source>
        <dbReference type="ARBA" id="ARBA00023054"/>
    </source>
</evidence>
<dbReference type="Pfam" id="PF10458">
    <property type="entry name" value="Val_tRNA-synt_C"/>
    <property type="match status" value="1"/>
</dbReference>
<dbReference type="FunFam" id="1.10.730.10:FF:000014">
    <property type="entry name" value="Valine--tRNA ligase"/>
    <property type="match status" value="1"/>
</dbReference>
<dbReference type="InterPro" id="IPR009080">
    <property type="entry name" value="tRNAsynth_Ia_anticodon-bd"/>
</dbReference>
<evidence type="ECO:0000256" key="3">
    <source>
        <dbReference type="ARBA" id="ARBA00022741"/>
    </source>
</evidence>
<gene>
    <name evidence="10" type="primary">valS</name>
    <name evidence="14" type="ORF">F4Y42_08945</name>
</gene>
<protein>
    <recommendedName>
        <fullName evidence="10">Valine--tRNA ligase</fullName>
        <ecNumber evidence="10">6.1.1.9</ecNumber>
    </recommendedName>
    <alternativeName>
        <fullName evidence="10">Valyl-tRNA synthetase</fullName>
        <shortName evidence="10">ValRS</shortName>
    </alternativeName>
</protein>
<dbReference type="InterPro" id="IPR002303">
    <property type="entry name" value="Valyl-tRNA_ligase"/>
</dbReference>
<dbReference type="Gene3D" id="1.10.730.10">
    <property type="entry name" value="Isoleucyl-tRNA Synthetase, Domain 1"/>
    <property type="match status" value="1"/>
</dbReference>
<evidence type="ECO:0000256" key="10">
    <source>
        <dbReference type="HAMAP-Rule" id="MF_02004"/>
    </source>
</evidence>
<dbReference type="HAMAP" id="MF_02004">
    <property type="entry name" value="Val_tRNA_synth_type1"/>
    <property type="match status" value="1"/>
</dbReference>
<feature type="domain" description="Aminoacyl-tRNA synthetase class Ia" evidence="11">
    <location>
        <begin position="25"/>
        <end position="610"/>
    </location>
</feature>
<feature type="coiled-coil region" evidence="10">
    <location>
        <begin position="872"/>
        <end position="899"/>
    </location>
</feature>
<evidence type="ECO:0000313" key="14">
    <source>
        <dbReference type="EMBL" id="MXY93560.1"/>
    </source>
</evidence>
<keyword evidence="3 10" id="KW-0547">Nucleotide-binding</keyword>
<evidence type="ECO:0000256" key="2">
    <source>
        <dbReference type="ARBA" id="ARBA00022598"/>
    </source>
</evidence>
<dbReference type="InterPro" id="IPR033705">
    <property type="entry name" value="Anticodon_Ia_Val"/>
</dbReference>
<feature type="short sequence motif" description="'KMSKS' region" evidence="10">
    <location>
        <begin position="570"/>
        <end position="574"/>
    </location>
</feature>
<dbReference type="InterPro" id="IPR019499">
    <property type="entry name" value="Val-tRNA_synth_tRNA-bd"/>
</dbReference>
<dbReference type="SUPFAM" id="SSF46589">
    <property type="entry name" value="tRNA-binding arm"/>
    <property type="match status" value="1"/>
</dbReference>
<comment type="domain">
    <text evidence="10">ValRS has two distinct active sites: one for aminoacylation and one for editing. The misactivated threonine is translocated from the active site to the editing site.</text>
</comment>
<evidence type="ECO:0000256" key="9">
    <source>
        <dbReference type="ARBA" id="ARBA00060830"/>
    </source>
</evidence>
<reference evidence="14" key="1">
    <citation type="submission" date="2019-09" db="EMBL/GenBank/DDBJ databases">
        <title>Characterisation of the sponge microbiome using genome-centric metagenomics.</title>
        <authorList>
            <person name="Engelberts J.P."/>
            <person name="Robbins S.J."/>
            <person name="De Goeij J.M."/>
            <person name="Aranda M."/>
            <person name="Bell S.C."/>
            <person name="Webster N.S."/>
        </authorList>
    </citation>
    <scope>NUCLEOTIDE SEQUENCE</scope>
    <source>
        <strain evidence="14">SB0664_bin_27</strain>
    </source>
</reference>
<comment type="similarity">
    <text evidence="9 10">Belongs to the class-I aminoacyl-tRNA synthetase family. ValS type 1 subfamily.</text>
</comment>
<dbReference type="Pfam" id="PF00133">
    <property type="entry name" value="tRNA-synt_1"/>
    <property type="match status" value="1"/>
</dbReference>
<comment type="function">
    <text evidence="10">Catalyzes the attachment of valine to tRNA(Val). As ValRS can inadvertently accommodate and process structurally similar amino acids such as threonine, to avoid such errors, it has a 'posttransfer' editing activity that hydrolyzes mischarged Thr-tRNA(Val) in a tRNA-dependent manner.</text>
</comment>